<dbReference type="Gene3D" id="3.40.50.300">
    <property type="entry name" value="P-loop containing nucleotide triphosphate hydrolases"/>
    <property type="match status" value="1"/>
</dbReference>
<gene>
    <name evidence="1" type="ORF">GCM10007071_29400</name>
</gene>
<organism evidence="1 2">
    <name type="scientific">Marinobacter zhanjiangensis</name>
    <dbReference type="NCBI Taxonomy" id="578215"/>
    <lineage>
        <taxon>Bacteria</taxon>
        <taxon>Pseudomonadati</taxon>
        <taxon>Pseudomonadota</taxon>
        <taxon>Gammaproteobacteria</taxon>
        <taxon>Pseudomonadales</taxon>
        <taxon>Marinobacteraceae</taxon>
        <taxon>Marinobacter</taxon>
    </lineage>
</organism>
<keyword evidence="2" id="KW-1185">Reference proteome</keyword>
<dbReference type="InterPro" id="IPR027417">
    <property type="entry name" value="P-loop_NTPase"/>
</dbReference>
<comment type="caution">
    <text evidence="1">The sequence shown here is derived from an EMBL/GenBank/DDBJ whole genome shotgun (WGS) entry which is preliminary data.</text>
</comment>
<evidence type="ECO:0000313" key="1">
    <source>
        <dbReference type="EMBL" id="GGY80196.1"/>
    </source>
</evidence>
<sequence>MIISIDDLKSEPQKTVGYIYKFLGLNHKFIAEGIEKHHNVTKNVVRKGKTGAKIAEFYRKNMEQRNIPFKIKSMIVSLSDIGGEVVCKPSPSATNFSLLANFFSDDTKKLAEDFNIDTSTWLRRKQR</sequence>
<proteinExistence type="predicted"/>
<name>A0ABQ3B730_9GAMM</name>
<protein>
    <recommendedName>
        <fullName evidence="3">Sulfotransferase domain-containing protein</fullName>
    </recommendedName>
</protein>
<dbReference type="SUPFAM" id="SSF52540">
    <property type="entry name" value="P-loop containing nucleoside triphosphate hydrolases"/>
    <property type="match status" value="1"/>
</dbReference>
<evidence type="ECO:0000313" key="2">
    <source>
        <dbReference type="Proteomes" id="UP000601597"/>
    </source>
</evidence>
<reference evidence="2" key="1">
    <citation type="journal article" date="2019" name="Int. J. Syst. Evol. Microbiol.">
        <title>The Global Catalogue of Microorganisms (GCM) 10K type strain sequencing project: providing services to taxonomists for standard genome sequencing and annotation.</title>
        <authorList>
            <consortium name="The Broad Institute Genomics Platform"/>
            <consortium name="The Broad Institute Genome Sequencing Center for Infectious Disease"/>
            <person name="Wu L."/>
            <person name="Ma J."/>
        </authorList>
    </citation>
    <scope>NUCLEOTIDE SEQUENCE [LARGE SCALE GENOMIC DNA]</scope>
    <source>
        <strain evidence="2">KCTC 22280</strain>
    </source>
</reference>
<dbReference type="EMBL" id="BMXV01000007">
    <property type="protein sequence ID" value="GGY80196.1"/>
    <property type="molecule type" value="Genomic_DNA"/>
</dbReference>
<dbReference type="Proteomes" id="UP000601597">
    <property type="component" value="Unassembled WGS sequence"/>
</dbReference>
<accession>A0ABQ3B730</accession>
<evidence type="ECO:0008006" key="3">
    <source>
        <dbReference type="Google" id="ProtNLM"/>
    </source>
</evidence>